<proteinExistence type="predicted"/>
<evidence type="ECO:0000313" key="2">
    <source>
        <dbReference type="EMBL" id="CSB75196.1"/>
    </source>
</evidence>
<name>A0A655VTQ5_VIBCL</name>
<evidence type="ECO:0000313" key="3">
    <source>
        <dbReference type="Proteomes" id="UP000046067"/>
    </source>
</evidence>
<dbReference type="EMBL" id="CWQJ01000004">
    <property type="protein sequence ID" value="CSB75196.1"/>
    <property type="molecule type" value="Genomic_DNA"/>
</dbReference>
<keyword evidence="1" id="KW-1133">Transmembrane helix</keyword>
<reference evidence="2 3" key="1">
    <citation type="submission" date="2015-07" db="EMBL/GenBank/DDBJ databases">
        <authorList>
            <consortium name="Pathogen Informatics"/>
        </authorList>
    </citation>
    <scope>NUCLEOTIDE SEQUENCE [LARGE SCALE GENOMIC DNA]</scope>
    <source>
        <strain evidence="2 3">A325</strain>
    </source>
</reference>
<dbReference type="AlphaFoldDB" id="A0A655VTQ5"/>
<gene>
    <name evidence="2" type="ORF">ERS013201_00836</name>
</gene>
<protein>
    <submittedName>
        <fullName evidence="2">Uncharacterized protein</fullName>
    </submittedName>
</protein>
<accession>A0A655VTQ5</accession>
<organism evidence="2 3">
    <name type="scientific">Vibrio cholerae</name>
    <dbReference type="NCBI Taxonomy" id="666"/>
    <lineage>
        <taxon>Bacteria</taxon>
        <taxon>Pseudomonadati</taxon>
        <taxon>Pseudomonadota</taxon>
        <taxon>Gammaproteobacteria</taxon>
        <taxon>Vibrionales</taxon>
        <taxon>Vibrionaceae</taxon>
        <taxon>Vibrio</taxon>
    </lineage>
</organism>
<feature type="transmembrane region" description="Helical" evidence="1">
    <location>
        <begin position="6"/>
        <end position="31"/>
    </location>
</feature>
<sequence>MVIVTVAFATAATAFMIMVVIVVMTTATRLVDMTVSNLIFRRCAHGNHFYGESQ</sequence>
<dbReference type="Proteomes" id="UP000046067">
    <property type="component" value="Unassembled WGS sequence"/>
</dbReference>
<keyword evidence="1" id="KW-0472">Membrane</keyword>
<evidence type="ECO:0000256" key="1">
    <source>
        <dbReference type="SAM" id="Phobius"/>
    </source>
</evidence>
<keyword evidence="1" id="KW-0812">Transmembrane</keyword>